<evidence type="ECO:0000313" key="3">
    <source>
        <dbReference type="EMBL" id="SYV94320.1"/>
    </source>
</evidence>
<organism evidence="3 4">
    <name type="scientific">Mycoplasmoides gallisepticum</name>
    <name type="common">Mycoplasma gallisepticum</name>
    <dbReference type="NCBI Taxonomy" id="2096"/>
    <lineage>
        <taxon>Bacteria</taxon>
        <taxon>Bacillati</taxon>
        <taxon>Mycoplasmatota</taxon>
        <taxon>Mycoplasmoidales</taxon>
        <taxon>Mycoplasmoidaceae</taxon>
        <taxon>Mycoplasmoides</taxon>
    </lineage>
</organism>
<dbReference type="Proteomes" id="UP000260136">
    <property type="component" value="Chromosome"/>
</dbReference>
<dbReference type="Pfam" id="PF19295">
    <property type="entry name" value="SufBD_N"/>
    <property type="match status" value="1"/>
</dbReference>
<dbReference type="AlphaFoldDB" id="A0A3B0PEK8"/>
<protein>
    <submittedName>
        <fullName evidence="3">Cysteine desulfurase activator complex subunit SufB</fullName>
    </submittedName>
</protein>
<dbReference type="PANTHER" id="PTHR30508:SF1">
    <property type="entry name" value="UPF0051 PROTEIN ABCI8, CHLOROPLASTIC-RELATED"/>
    <property type="match status" value="1"/>
</dbReference>
<gene>
    <name evidence="3" type="ORF">NCTC10115_00640</name>
</gene>
<dbReference type="GO" id="GO:0016226">
    <property type="term" value="P:iron-sulfur cluster assembly"/>
    <property type="evidence" value="ECO:0007669"/>
    <property type="project" value="InterPro"/>
</dbReference>
<dbReference type="InterPro" id="IPR045595">
    <property type="entry name" value="SufBD_N"/>
</dbReference>
<dbReference type="EMBL" id="LS991952">
    <property type="protein sequence ID" value="SYV94320.1"/>
    <property type="molecule type" value="Genomic_DNA"/>
</dbReference>
<dbReference type="SUPFAM" id="SSF101960">
    <property type="entry name" value="Stabilizer of iron transporter SufD"/>
    <property type="match status" value="1"/>
</dbReference>
<proteinExistence type="inferred from homology"/>
<sequence length="101" mass="11478">MYSKAVDNPQYSWDQVPKKIKNTFKKLGILEAEAKFLNGVSTQYDSQAVYHSIEKELAENGVIFTDTDTAVQKYPELVKKYFGSIVSTNDNKFAALNTAFW</sequence>
<name>A0A3B0PEK8_MYCGL</name>
<accession>A0A3B0PEK8</accession>
<dbReference type="PANTHER" id="PTHR30508">
    <property type="entry name" value="FES CLUSTER ASSEMBLY PROTEIN SUF"/>
    <property type="match status" value="1"/>
</dbReference>
<evidence type="ECO:0000256" key="1">
    <source>
        <dbReference type="ARBA" id="ARBA00043967"/>
    </source>
</evidence>
<evidence type="ECO:0000259" key="2">
    <source>
        <dbReference type="Pfam" id="PF19295"/>
    </source>
</evidence>
<evidence type="ECO:0000313" key="4">
    <source>
        <dbReference type="Proteomes" id="UP000260136"/>
    </source>
</evidence>
<feature type="non-terminal residue" evidence="3">
    <location>
        <position position="101"/>
    </location>
</feature>
<dbReference type="InterPro" id="IPR055346">
    <property type="entry name" value="Fe-S_cluster_assembly_SufBD"/>
</dbReference>
<reference evidence="4" key="1">
    <citation type="submission" date="2018-06" db="EMBL/GenBank/DDBJ databases">
        <authorList>
            <consortium name="Pathogen Informatics"/>
        </authorList>
    </citation>
    <scope>NUCLEOTIDE SEQUENCE [LARGE SCALE GENOMIC DNA]</scope>
    <source>
        <strain evidence="4">NCTC10115</strain>
    </source>
</reference>
<comment type="similarity">
    <text evidence="1">Belongs to the iron-sulfur cluster assembly SufBD family.</text>
</comment>
<dbReference type="InterPro" id="IPR037284">
    <property type="entry name" value="SUF_FeS_clus_asmbl_SufBD_sf"/>
</dbReference>
<feature type="domain" description="SUF system FeS cluster assembly SufBD N-terminal" evidence="2">
    <location>
        <begin position="52"/>
        <end position="100"/>
    </location>
</feature>